<evidence type="ECO:0000313" key="4">
    <source>
        <dbReference type="Proteomes" id="UP001492380"/>
    </source>
</evidence>
<keyword evidence="4" id="KW-1185">Reference proteome</keyword>
<evidence type="ECO:0000313" key="3">
    <source>
        <dbReference type="EMBL" id="KAK8243436.1"/>
    </source>
</evidence>
<keyword evidence="2" id="KW-0472">Membrane</keyword>
<comment type="caution">
    <text evidence="3">The sequence shown here is derived from an EMBL/GenBank/DDBJ whole genome shotgun (WGS) entry which is preliminary data.</text>
</comment>
<feature type="transmembrane region" description="Helical" evidence="2">
    <location>
        <begin position="7"/>
        <end position="27"/>
    </location>
</feature>
<proteinExistence type="predicted"/>
<gene>
    <name evidence="3" type="ORF">HDK90DRAFT_123192</name>
</gene>
<feature type="region of interest" description="Disordered" evidence="1">
    <location>
        <begin position="443"/>
        <end position="465"/>
    </location>
</feature>
<keyword evidence="2" id="KW-0812">Transmembrane</keyword>
<reference evidence="3 4" key="1">
    <citation type="submission" date="2024-04" db="EMBL/GenBank/DDBJ databases">
        <title>Phyllosticta paracitricarpa is synonymous to the EU quarantine fungus P. citricarpa based on phylogenomic analyses.</title>
        <authorList>
            <consortium name="Lawrence Berkeley National Laboratory"/>
            <person name="Van Ingen-Buijs V.A."/>
            <person name="Van Westerhoven A.C."/>
            <person name="Haridas S."/>
            <person name="Skiadas P."/>
            <person name="Martin F."/>
            <person name="Groenewald J.Z."/>
            <person name="Crous P.W."/>
            <person name="Seidl M.F."/>
        </authorList>
    </citation>
    <scope>NUCLEOTIDE SEQUENCE [LARGE SCALE GENOMIC DNA]</scope>
    <source>
        <strain evidence="3 4">CBS 123374</strain>
    </source>
</reference>
<sequence>MPTASDLITYIGVPLTVLGMVPILYNFGKALWIRYKLSSSIPWPLRQYYTLITDPASGTVTVVAPKAWVPRFDRLFHEDSAFEHLGSNQGWFSKTRRHRVFYRIMRRFKRGHKATIGLFRPVSKTPPQDFSTSLAEISKPEDPWMPALEPSPSNDTSSKEVFRVNAADLLYRPWMSLFMKCNVGLRPYGSLECEHEEVRFKVDIDWRIAYAPRVITSWFAFVLLVLGLGVNFIDFDPKGKEVFLYSCMDHWRPMFRFFVSDDEWTFRSEPMLSHSFSIRTALAWVSVMCLGRADSGTCRPLGRLREGSLPSTVLDRSGRCQMPVASCHYYIETFANAAENMRDLLSAATTWMFYQHRCIKSGDTFLPVGQRLLETRQRILCRLQELDEEKHLEREIIDILGQHADSEALCNEISKRLRAVLRFSDFVKESRTLQESLKKAASKVKEHQKDSTSDCDTTYPESESTKNDIKMMQKMVLDSSIGYRALPFDAEKELMKHPKYVELRGRFDPHENDEVVEERDFGDDSNGMRKMAQMLLALSPWEAAPRAKWELEDGLASKLKQIEEKLVSQDGDNECLLTLLDDAAKSAKSGAFMAPRHGVVHDLFEMKGDLNHVYFL</sequence>
<accession>A0ABR1YXJ0</accession>
<feature type="compositionally biased region" description="Basic and acidic residues" evidence="1">
    <location>
        <begin position="443"/>
        <end position="452"/>
    </location>
</feature>
<organism evidence="3 4">
    <name type="scientific">Phyllosticta capitalensis</name>
    <dbReference type="NCBI Taxonomy" id="121624"/>
    <lineage>
        <taxon>Eukaryota</taxon>
        <taxon>Fungi</taxon>
        <taxon>Dikarya</taxon>
        <taxon>Ascomycota</taxon>
        <taxon>Pezizomycotina</taxon>
        <taxon>Dothideomycetes</taxon>
        <taxon>Dothideomycetes incertae sedis</taxon>
        <taxon>Botryosphaeriales</taxon>
        <taxon>Phyllostictaceae</taxon>
        <taxon>Phyllosticta</taxon>
    </lineage>
</organism>
<keyword evidence="2" id="KW-1133">Transmembrane helix</keyword>
<protein>
    <submittedName>
        <fullName evidence="3">Uncharacterized protein</fullName>
    </submittedName>
</protein>
<feature type="transmembrane region" description="Helical" evidence="2">
    <location>
        <begin position="214"/>
        <end position="233"/>
    </location>
</feature>
<evidence type="ECO:0000256" key="1">
    <source>
        <dbReference type="SAM" id="MobiDB-lite"/>
    </source>
</evidence>
<name>A0ABR1YXJ0_9PEZI</name>
<evidence type="ECO:0000256" key="2">
    <source>
        <dbReference type="SAM" id="Phobius"/>
    </source>
</evidence>
<dbReference type="Proteomes" id="UP001492380">
    <property type="component" value="Unassembled WGS sequence"/>
</dbReference>
<dbReference type="EMBL" id="JBBWRZ010000002">
    <property type="protein sequence ID" value="KAK8243436.1"/>
    <property type="molecule type" value="Genomic_DNA"/>
</dbReference>